<organism evidence="2 3">
    <name type="scientific">Leptidea sinapis</name>
    <dbReference type="NCBI Taxonomy" id="189913"/>
    <lineage>
        <taxon>Eukaryota</taxon>
        <taxon>Metazoa</taxon>
        <taxon>Ecdysozoa</taxon>
        <taxon>Arthropoda</taxon>
        <taxon>Hexapoda</taxon>
        <taxon>Insecta</taxon>
        <taxon>Pterygota</taxon>
        <taxon>Neoptera</taxon>
        <taxon>Endopterygota</taxon>
        <taxon>Lepidoptera</taxon>
        <taxon>Glossata</taxon>
        <taxon>Ditrysia</taxon>
        <taxon>Papilionoidea</taxon>
        <taxon>Pieridae</taxon>
        <taxon>Dismorphiinae</taxon>
        <taxon>Leptidea</taxon>
    </lineage>
</organism>
<protein>
    <recommendedName>
        <fullName evidence="1">C2H2-type domain-containing protein</fullName>
    </recommendedName>
</protein>
<sequence length="289" mass="33771">MANSVRIDCKSEMKENTLCFCCNKSSSILVNISQCRHAYLITMLVNMKVDLEDCWICLICHNMLLKIEKFKQSVENTVKFSNEEEPVLNKLSRSPINLTWTSTANVLEYDVITPNNQKDDDNVNEKIKIEIELDDTHLTDTTETSKTIQDDTSFSGKVQQVAVQLEDVKKEREEERNSQNFTILPFKCYDCLVGFNFEDGLTDHFNRKHKMCEICKSVLRTEEECKKRYKTLHAVLDHHNKEHGGSEIRFECDLCDFTSCSNRRYRYHRKTHEVKIECKICHKVFSTIS</sequence>
<evidence type="ECO:0000313" key="2">
    <source>
        <dbReference type="EMBL" id="VVD01364.1"/>
    </source>
</evidence>
<dbReference type="EMBL" id="FZQP02005332">
    <property type="protein sequence ID" value="VVD01364.1"/>
    <property type="molecule type" value="Genomic_DNA"/>
</dbReference>
<dbReference type="PROSITE" id="PS00028">
    <property type="entry name" value="ZINC_FINGER_C2H2_1"/>
    <property type="match status" value="1"/>
</dbReference>
<dbReference type="Proteomes" id="UP000324832">
    <property type="component" value="Unassembled WGS sequence"/>
</dbReference>
<dbReference type="InterPro" id="IPR013087">
    <property type="entry name" value="Znf_C2H2_type"/>
</dbReference>
<accession>A0A5E4QUT5</accession>
<keyword evidence="3" id="KW-1185">Reference proteome</keyword>
<gene>
    <name evidence="2" type="ORF">LSINAPIS_LOCUS11801</name>
</gene>
<dbReference type="AlphaFoldDB" id="A0A5E4QUT5"/>
<dbReference type="SMART" id="SM00355">
    <property type="entry name" value="ZnF_C2H2"/>
    <property type="match status" value="2"/>
</dbReference>
<reference evidence="2 3" key="1">
    <citation type="submission" date="2017-07" db="EMBL/GenBank/DDBJ databases">
        <authorList>
            <person name="Talla V."/>
            <person name="Backstrom N."/>
        </authorList>
    </citation>
    <scope>NUCLEOTIDE SEQUENCE [LARGE SCALE GENOMIC DNA]</scope>
</reference>
<evidence type="ECO:0000313" key="3">
    <source>
        <dbReference type="Proteomes" id="UP000324832"/>
    </source>
</evidence>
<name>A0A5E4QUT5_9NEOP</name>
<proteinExistence type="predicted"/>
<feature type="domain" description="C2H2-type" evidence="1">
    <location>
        <begin position="188"/>
        <end position="209"/>
    </location>
</feature>
<evidence type="ECO:0000259" key="1">
    <source>
        <dbReference type="PROSITE" id="PS00028"/>
    </source>
</evidence>